<dbReference type="RefSeq" id="WP_184507416.1">
    <property type="nucleotide sequence ID" value="NZ_JACHVT010000001.1"/>
</dbReference>
<dbReference type="InterPro" id="IPR002645">
    <property type="entry name" value="STAS_dom"/>
</dbReference>
<organism evidence="3 4">
    <name type="scientific">Terracoccus luteus</name>
    <dbReference type="NCBI Taxonomy" id="53356"/>
    <lineage>
        <taxon>Bacteria</taxon>
        <taxon>Bacillati</taxon>
        <taxon>Actinomycetota</taxon>
        <taxon>Actinomycetes</taxon>
        <taxon>Micrococcales</taxon>
        <taxon>Intrasporangiaceae</taxon>
        <taxon>Terracoccus</taxon>
    </lineage>
</organism>
<reference evidence="3 4" key="1">
    <citation type="submission" date="2020-08" db="EMBL/GenBank/DDBJ databases">
        <title>Genomic Encyclopedia of Type Strains, Phase IV (KMG-V): Genome sequencing to study the core and pangenomes of soil and plant-associated prokaryotes.</title>
        <authorList>
            <person name="Whitman W."/>
        </authorList>
    </citation>
    <scope>NUCLEOTIDE SEQUENCE [LARGE SCALE GENOMIC DNA]</scope>
    <source>
        <strain evidence="3 4">B3ACCR2</strain>
    </source>
</reference>
<dbReference type="EMBL" id="JACHVT010000001">
    <property type="protein sequence ID" value="MBB2985188.1"/>
    <property type="molecule type" value="Genomic_DNA"/>
</dbReference>
<dbReference type="AlphaFoldDB" id="A0A839PLL5"/>
<evidence type="ECO:0000313" key="3">
    <source>
        <dbReference type="EMBL" id="MBB2985188.1"/>
    </source>
</evidence>
<comment type="caution">
    <text evidence="3">The sequence shown here is derived from an EMBL/GenBank/DDBJ whole genome shotgun (WGS) entry which is preliminary data.</text>
</comment>
<dbReference type="CDD" id="cd07043">
    <property type="entry name" value="STAS_anti-anti-sigma_factors"/>
    <property type="match status" value="1"/>
</dbReference>
<accession>A0A839PLL5</accession>
<dbReference type="InterPro" id="IPR036513">
    <property type="entry name" value="STAS_dom_sf"/>
</dbReference>
<dbReference type="Proteomes" id="UP000590811">
    <property type="component" value="Unassembled WGS sequence"/>
</dbReference>
<dbReference type="InterPro" id="IPR058548">
    <property type="entry name" value="MlaB-like_STAS"/>
</dbReference>
<evidence type="ECO:0000259" key="2">
    <source>
        <dbReference type="PROSITE" id="PS50801"/>
    </source>
</evidence>
<feature type="region of interest" description="Disordered" evidence="1">
    <location>
        <begin position="1"/>
        <end position="53"/>
    </location>
</feature>
<sequence length="138" mass="14587">MPDRATRTPTGHPTGRPTPPDGPDERVGGRRPVHPTMTTVLDDGPPRLLHVRGRVDGATASTLGEQIDEASRRGFYRLHLDLTGVDELADEAVAALRRAHRDHAAHSTELSVLTAAGTEVDEIVAAAGLPRTPVSVAG</sequence>
<dbReference type="PROSITE" id="PS50801">
    <property type="entry name" value="STAS"/>
    <property type="match status" value="1"/>
</dbReference>
<proteinExistence type="predicted"/>
<dbReference type="Gene3D" id="3.30.750.24">
    <property type="entry name" value="STAS domain"/>
    <property type="match status" value="1"/>
</dbReference>
<evidence type="ECO:0000313" key="4">
    <source>
        <dbReference type="Proteomes" id="UP000590811"/>
    </source>
</evidence>
<feature type="domain" description="STAS" evidence="2">
    <location>
        <begin position="48"/>
        <end position="138"/>
    </location>
</feature>
<gene>
    <name evidence="3" type="ORF">FHW14_000328</name>
</gene>
<dbReference type="SUPFAM" id="SSF52091">
    <property type="entry name" value="SpoIIaa-like"/>
    <property type="match status" value="1"/>
</dbReference>
<name>A0A839PLL5_9MICO</name>
<dbReference type="Pfam" id="PF13466">
    <property type="entry name" value="STAS_2"/>
    <property type="match status" value="1"/>
</dbReference>
<protein>
    <submittedName>
        <fullName evidence="3">Anti-anti-sigma regulatory factor</fullName>
    </submittedName>
</protein>
<evidence type="ECO:0000256" key="1">
    <source>
        <dbReference type="SAM" id="MobiDB-lite"/>
    </source>
</evidence>